<dbReference type="OrthoDB" id="425925at2759"/>
<dbReference type="AlphaFoldDB" id="A0A8J5XNK4"/>
<dbReference type="Gene3D" id="3.40.50.1240">
    <property type="entry name" value="Phosphoglycerate mutase-like"/>
    <property type="match status" value="1"/>
</dbReference>
<keyword evidence="1" id="KW-0732">Signal</keyword>
<proteinExistence type="predicted"/>
<evidence type="ECO:0000313" key="2">
    <source>
        <dbReference type="EMBL" id="KAG8468478.1"/>
    </source>
</evidence>
<protein>
    <recommendedName>
        <fullName evidence="4">Phosphoglycerate mutase</fullName>
    </recommendedName>
</protein>
<dbReference type="InterPro" id="IPR029033">
    <property type="entry name" value="His_PPase_superfam"/>
</dbReference>
<organism evidence="2 3">
    <name type="scientific">Diacronema lutheri</name>
    <name type="common">Unicellular marine alga</name>
    <name type="synonym">Monochrysis lutheri</name>
    <dbReference type="NCBI Taxonomy" id="2081491"/>
    <lineage>
        <taxon>Eukaryota</taxon>
        <taxon>Haptista</taxon>
        <taxon>Haptophyta</taxon>
        <taxon>Pavlovophyceae</taxon>
        <taxon>Pavlovales</taxon>
        <taxon>Pavlovaceae</taxon>
        <taxon>Diacronema</taxon>
    </lineage>
</organism>
<name>A0A8J5XNK4_DIALT</name>
<comment type="caution">
    <text evidence="2">The sequence shown here is derived from an EMBL/GenBank/DDBJ whole genome shotgun (WGS) entry which is preliminary data.</text>
</comment>
<accession>A0A8J5XNK4</accession>
<feature type="signal peptide" evidence="1">
    <location>
        <begin position="1"/>
        <end position="20"/>
    </location>
</feature>
<evidence type="ECO:0008006" key="4">
    <source>
        <dbReference type="Google" id="ProtNLM"/>
    </source>
</evidence>
<dbReference type="OMA" id="WQHEELP"/>
<dbReference type="Proteomes" id="UP000751190">
    <property type="component" value="Unassembled WGS sequence"/>
</dbReference>
<evidence type="ECO:0000256" key="1">
    <source>
        <dbReference type="SAM" id="SignalP"/>
    </source>
</evidence>
<dbReference type="EMBL" id="JAGTXO010000004">
    <property type="protein sequence ID" value="KAG8468478.1"/>
    <property type="molecule type" value="Genomic_DNA"/>
</dbReference>
<evidence type="ECO:0000313" key="3">
    <source>
        <dbReference type="Proteomes" id="UP000751190"/>
    </source>
</evidence>
<sequence>MPRFTLLAVGLAAAAAAAAGRAPEEYELATVLLMRHGEKTKASGNGLSAEGLARAQYIAQCIGHDGLTHATPLGPVRAIIASATRDGKSHRTRDTVRPLAEARGLVMDDAVDKKDFAGLVRHTRGALAADGAVVISWQHEELPSLLSDLAPDLHLDGSFADWPKHCDAAAWPEPKHLKGGKCYDLVWRLTMHRRVGEHAGAWTATGVEALHMGFGGAASSPCAEGFSPLPPPDARPRLREPDLSDGWDGASASRLMLAKAAWLVAAGGGQ</sequence>
<reference evidence="2" key="1">
    <citation type="submission" date="2021-05" db="EMBL/GenBank/DDBJ databases">
        <title>The genome of the haptophyte Pavlova lutheri (Diacronema luteri, Pavlovales) - a model for lipid biosynthesis in eukaryotic algae.</title>
        <authorList>
            <person name="Hulatt C.J."/>
            <person name="Posewitz M.C."/>
        </authorList>
    </citation>
    <scope>NUCLEOTIDE SEQUENCE</scope>
    <source>
        <strain evidence="2">NIVA-4/92</strain>
    </source>
</reference>
<keyword evidence="3" id="KW-1185">Reference proteome</keyword>
<gene>
    <name evidence="2" type="ORF">KFE25_013561</name>
</gene>
<feature type="chain" id="PRO_5035250986" description="Phosphoglycerate mutase" evidence="1">
    <location>
        <begin position="21"/>
        <end position="270"/>
    </location>
</feature>